<evidence type="ECO:0000256" key="3">
    <source>
        <dbReference type="ARBA" id="ARBA00022679"/>
    </source>
</evidence>
<keyword evidence="5 9" id="KW-0819">tRNA processing</keyword>
<protein>
    <recommendedName>
        <fullName evidence="7 9">tRNA (guanine(26)-N(2))-dimethyltransferase</fullName>
        <ecNumber evidence="7 9">2.1.1.216</ecNumber>
    </recommendedName>
</protein>
<feature type="compositionally biased region" description="Polar residues" evidence="10">
    <location>
        <begin position="556"/>
        <end position="566"/>
    </location>
</feature>
<keyword evidence="11" id="KW-1185">Reference proteome</keyword>
<dbReference type="NCBIfam" id="TIGR00308">
    <property type="entry name" value="TRM1"/>
    <property type="match status" value="1"/>
</dbReference>
<dbReference type="InterPro" id="IPR042296">
    <property type="entry name" value="tRNA_met_Trm1_C"/>
</dbReference>
<feature type="compositionally biased region" description="Basic residues" evidence="10">
    <location>
        <begin position="513"/>
        <end position="527"/>
    </location>
</feature>
<keyword evidence="6 9" id="KW-0694">RNA-binding</keyword>
<dbReference type="Pfam" id="PF02005">
    <property type="entry name" value="TRM"/>
    <property type="match status" value="1"/>
</dbReference>
<evidence type="ECO:0000256" key="6">
    <source>
        <dbReference type="ARBA" id="ARBA00022884"/>
    </source>
</evidence>
<dbReference type="RefSeq" id="XP_046596240.1">
    <property type="nucleotide sequence ID" value="XM_046740284.1"/>
</dbReference>
<feature type="region of interest" description="Disordered" evidence="10">
    <location>
        <begin position="467"/>
        <end position="501"/>
    </location>
</feature>
<evidence type="ECO:0000256" key="1">
    <source>
        <dbReference type="ARBA" id="ARBA00022555"/>
    </source>
</evidence>
<keyword evidence="1 9" id="KW-0820">tRNA-binding</keyword>
<dbReference type="InterPro" id="IPR029063">
    <property type="entry name" value="SAM-dependent_MTases_sf"/>
</dbReference>
<evidence type="ECO:0000313" key="12">
    <source>
        <dbReference type="RefSeq" id="XP_046596240.1"/>
    </source>
</evidence>
<evidence type="ECO:0000256" key="7">
    <source>
        <dbReference type="ARBA" id="ARBA00039099"/>
    </source>
</evidence>
<name>A0ABM3G7J3_NEOLC</name>
<dbReference type="SUPFAM" id="SSF53335">
    <property type="entry name" value="S-adenosyl-L-methionine-dependent methyltransferases"/>
    <property type="match status" value="1"/>
</dbReference>
<evidence type="ECO:0000256" key="4">
    <source>
        <dbReference type="ARBA" id="ARBA00022691"/>
    </source>
</evidence>
<dbReference type="PROSITE" id="PS51626">
    <property type="entry name" value="SAM_MT_TRM1"/>
    <property type="match status" value="1"/>
</dbReference>
<dbReference type="GeneID" id="107222342"/>
<keyword evidence="3 9" id="KW-0808">Transferase</keyword>
<organism evidence="11 13">
    <name type="scientific">Neodiprion lecontei</name>
    <name type="common">Redheaded pine sawfly</name>
    <dbReference type="NCBI Taxonomy" id="441921"/>
    <lineage>
        <taxon>Eukaryota</taxon>
        <taxon>Metazoa</taxon>
        <taxon>Ecdysozoa</taxon>
        <taxon>Arthropoda</taxon>
        <taxon>Hexapoda</taxon>
        <taxon>Insecta</taxon>
        <taxon>Pterygota</taxon>
        <taxon>Neoptera</taxon>
        <taxon>Endopterygota</taxon>
        <taxon>Hymenoptera</taxon>
        <taxon>Tenthredinoidea</taxon>
        <taxon>Diprionidae</taxon>
        <taxon>Diprioninae</taxon>
        <taxon>Neodiprion</taxon>
    </lineage>
</organism>
<evidence type="ECO:0000313" key="13">
    <source>
        <dbReference type="RefSeq" id="XP_046596241.1"/>
    </source>
</evidence>
<dbReference type="PANTHER" id="PTHR10631:SF3">
    <property type="entry name" value="TRNA (GUANINE(26)-N(2))-DIMETHYLTRANSFERASE"/>
    <property type="match status" value="1"/>
</dbReference>
<keyword evidence="2 9" id="KW-0489">Methyltransferase</keyword>
<reference evidence="12 13" key="1">
    <citation type="submission" date="2025-05" db="UniProtKB">
        <authorList>
            <consortium name="RefSeq"/>
        </authorList>
    </citation>
    <scope>IDENTIFICATION</scope>
    <source>
        <tissue evidence="12 13">Thorax and Abdomen</tissue>
    </source>
</reference>
<comment type="catalytic activity">
    <reaction evidence="8 9">
        <text>guanosine(26) in tRNA + 2 S-adenosyl-L-methionine = N(2)-dimethylguanosine(26) in tRNA + 2 S-adenosyl-L-homocysteine + 2 H(+)</text>
        <dbReference type="Rhea" id="RHEA:43140"/>
        <dbReference type="Rhea" id="RHEA-COMP:10359"/>
        <dbReference type="Rhea" id="RHEA-COMP:10360"/>
        <dbReference type="ChEBI" id="CHEBI:15378"/>
        <dbReference type="ChEBI" id="CHEBI:57856"/>
        <dbReference type="ChEBI" id="CHEBI:59789"/>
        <dbReference type="ChEBI" id="CHEBI:74269"/>
        <dbReference type="ChEBI" id="CHEBI:74513"/>
        <dbReference type="EC" id="2.1.1.216"/>
    </reaction>
</comment>
<dbReference type="InterPro" id="IPR002905">
    <property type="entry name" value="Trm1"/>
</dbReference>
<dbReference type="PANTHER" id="PTHR10631">
    <property type="entry name" value="N 2 ,N 2 -DIMETHYLGUANOSINE TRNA METHYLTRANSFERASE"/>
    <property type="match status" value="1"/>
</dbReference>
<comment type="similarity">
    <text evidence="9">Belongs to the class I-like SAM-binding methyltransferase superfamily. Trm1 family.</text>
</comment>
<evidence type="ECO:0000256" key="2">
    <source>
        <dbReference type="ARBA" id="ARBA00022603"/>
    </source>
</evidence>
<proteinExistence type="inferred from homology"/>
<evidence type="ECO:0000256" key="5">
    <source>
        <dbReference type="ARBA" id="ARBA00022694"/>
    </source>
</evidence>
<evidence type="ECO:0000313" key="11">
    <source>
        <dbReference type="Proteomes" id="UP000829291"/>
    </source>
</evidence>
<dbReference type="Gene3D" id="3.40.50.150">
    <property type="entry name" value="Vaccinia Virus protein VP39"/>
    <property type="match status" value="1"/>
</dbReference>
<dbReference type="RefSeq" id="XP_046596241.1">
    <property type="nucleotide sequence ID" value="XM_046740285.1"/>
</dbReference>
<accession>A0ABM3G7J3</accession>
<gene>
    <name evidence="12 13" type="primary">LOC107222342</name>
</gene>
<keyword evidence="4 9" id="KW-0949">S-adenosyl-L-methionine</keyword>
<dbReference type="EC" id="2.1.1.216" evidence="7 9"/>
<dbReference type="Gene3D" id="3.30.56.70">
    <property type="entry name" value="N2,N2-dimethylguanosine tRNA methyltransferase, C-terminal domain"/>
    <property type="match status" value="1"/>
</dbReference>
<evidence type="ECO:0000256" key="9">
    <source>
        <dbReference type="PROSITE-ProRule" id="PRU00958"/>
    </source>
</evidence>
<feature type="region of interest" description="Disordered" evidence="10">
    <location>
        <begin position="513"/>
        <end position="566"/>
    </location>
</feature>
<evidence type="ECO:0000256" key="10">
    <source>
        <dbReference type="SAM" id="MobiDB-lite"/>
    </source>
</evidence>
<dbReference type="Proteomes" id="UP000829291">
    <property type="component" value="Chromosome 5"/>
</dbReference>
<sequence>MHRVLATRLSSASVRSASSFAKIVMNTQAAETRGAEESIVVREGMAEILANEKKVFYNPVQEFNRDLSVAVLSIFTEERKAYQKIEPSKKVAQRCSEGITILEALSATGLRSIRYAKEVPFVHQITANDISAAAVESIKKNVLHNGVGDLVTTSHEDATMVMYRHRSDRFDAVDVDPYGSPSVFLDGAVQCISEGGLLLITATDMAVLAGNSPETCHVKYGAISLKSKACHEMALRILLQHISSHAGRYGRYIQPLISISVDFYIRVFVRVYTGQIVCKGVASKLGMIYQCVGCESITTQPLSMTKSDNKYGLPAGPPVDKLCHYCGHKHHIGGPIWLGPLHDRQFVSQLLSKVDTGEFGTKKRLQGVLNVIYEELDVPLYYLLDRLMSIVKCEVPPMVTFSSALINAGYKVSISHAHKTSVKTDAPNSVIWDIVRAWEKLHPAKKERFESDSAALAILNTSSSHEISFQPHPLANPASRQKKLSRFQKNPTAYWGPGTKSTMMVQTKDSILKKKKNQNKHFKRKQRSASSDESGIMKSFDSPEKGDVVPEDDQTKPSPQKQLKRD</sequence>
<evidence type="ECO:0000256" key="8">
    <source>
        <dbReference type="ARBA" id="ARBA00051897"/>
    </source>
</evidence>